<evidence type="ECO:0000313" key="8">
    <source>
        <dbReference type="Proteomes" id="UP001596391"/>
    </source>
</evidence>
<evidence type="ECO:0000256" key="6">
    <source>
        <dbReference type="SAM" id="SignalP"/>
    </source>
</evidence>
<dbReference type="InterPro" id="IPR023296">
    <property type="entry name" value="Glyco_hydro_beta-prop_sf"/>
</dbReference>
<keyword evidence="8" id="KW-1185">Reference proteome</keyword>
<dbReference type="CDD" id="cd08986">
    <property type="entry name" value="GH43-like"/>
    <property type="match status" value="1"/>
</dbReference>
<feature type="compositionally biased region" description="Basic and acidic residues" evidence="5">
    <location>
        <begin position="546"/>
        <end position="557"/>
    </location>
</feature>
<evidence type="ECO:0000256" key="2">
    <source>
        <dbReference type="ARBA" id="ARBA00022801"/>
    </source>
</evidence>
<evidence type="ECO:0000256" key="1">
    <source>
        <dbReference type="ARBA" id="ARBA00009865"/>
    </source>
</evidence>
<evidence type="ECO:0000256" key="3">
    <source>
        <dbReference type="ARBA" id="ARBA00023295"/>
    </source>
</evidence>
<dbReference type="SUPFAM" id="SSF75005">
    <property type="entry name" value="Arabinanase/levansucrase/invertase"/>
    <property type="match status" value="1"/>
</dbReference>
<evidence type="ECO:0000256" key="5">
    <source>
        <dbReference type="SAM" id="MobiDB-lite"/>
    </source>
</evidence>
<dbReference type="PANTHER" id="PTHR42812">
    <property type="entry name" value="BETA-XYLOSIDASE"/>
    <property type="match status" value="1"/>
</dbReference>
<protein>
    <submittedName>
        <fullName evidence="7">Family 43 glycosylhydrolase</fullName>
    </submittedName>
</protein>
<keyword evidence="3 4" id="KW-0326">Glycosidase</keyword>
<feature type="region of interest" description="Disordered" evidence="5">
    <location>
        <begin position="528"/>
        <end position="557"/>
    </location>
</feature>
<dbReference type="Gene3D" id="2.115.10.20">
    <property type="entry name" value="Glycosyl hydrolase domain, family 43"/>
    <property type="match status" value="1"/>
</dbReference>
<sequence>MKISSCLSTAFQASLVFVAALCVKPAYAQAPRVQVLGPHLVALRFSPEYPYARHSQNPLPGEGLVLPAPESSFIKGQAGQGSENKANSAEYRIPVPDFAGDAGITGVSLLADLELTKGASLPSINDAQSTERPTADSAVISRFARSSSTLGHMREFDAGVFGEKMNPAEITIAFSVNAGGRVWLHGSHGPLGQDPILLLRTRAKLGKPVGWRSAEQSGLLLPKISPLFDQFLRDTSIVLAPDGMYYMTGTTGGPEAMVVTSDLSVWKSPDLSHWSPVRDVPRQSTVVWNIDRDGTWMKPITLRDGEPFRPLWAPEIHYINGTFWIPFSVPRHGVTLLRSKTGKAEGPYEIAIKPDKPVSDGIDASLFQDDDGEVYFLYGGGWIAKMKPDMSGIAEPFRHISSASGRDVGFEGVSLFKRDGVYILCAADFVQGDYSTYISTSKSLSGPWSERYLAVPHAGHANFFEDKQHRIWSTYFGNDRHAPFSARPGILPLVQDARGRWHPDLSYKGPEPDRPDKQGITVQVVGAIGPSDGKPQQVGVMPVNDSARRLPLEGLSK</sequence>
<keyword evidence="2 4" id="KW-0378">Hydrolase</keyword>
<dbReference type="RefSeq" id="WP_263370892.1">
    <property type="nucleotide sequence ID" value="NZ_JAGSYD010000002.1"/>
</dbReference>
<dbReference type="Proteomes" id="UP001596391">
    <property type="component" value="Unassembled WGS sequence"/>
</dbReference>
<evidence type="ECO:0000256" key="4">
    <source>
        <dbReference type="RuleBase" id="RU361187"/>
    </source>
</evidence>
<feature type="chain" id="PRO_5046242927" evidence="6">
    <location>
        <begin position="29"/>
        <end position="557"/>
    </location>
</feature>
<name>A0ABW1ZEQ9_9BACT</name>
<accession>A0ABW1ZEQ9</accession>
<dbReference type="EMBL" id="JBHSWI010000001">
    <property type="protein sequence ID" value="MFC6647197.1"/>
    <property type="molecule type" value="Genomic_DNA"/>
</dbReference>
<reference evidence="8" key="1">
    <citation type="journal article" date="2019" name="Int. J. Syst. Evol. Microbiol.">
        <title>The Global Catalogue of Microorganisms (GCM) 10K type strain sequencing project: providing services to taxonomists for standard genome sequencing and annotation.</title>
        <authorList>
            <consortium name="The Broad Institute Genomics Platform"/>
            <consortium name="The Broad Institute Genome Sequencing Center for Infectious Disease"/>
            <person name="Wu L."/>
            <person name="Ma J."/>
        </authorList>
    </citation>
    <scope>NUCLEOTIDE SEQUENCE [LARGE SCALE GENOMIC DNA]</scope>
    <source>
        <strain evidence="8">CGMCC 1.16026</strain>
    </source>
</reference>
<comment type="similarity">
    <text evidence="1 4">Belongs to the glycosyl hydrolase 43 family.</text>
</comment>
<proteinExistence type="inferred from homology"/>
<dbReference type="Pfam" id="PF04616">
    <property type="entry name" value="Glyco_hydro_43"/>
    <property type="match status" value="1"/>
</dbReference>
<gene>
    <name evidence="7" type="ORF">ACFQBQ_16795</name>
</gene>
<keyword evidence="6" id="KW-0732">Signal</keyword>
<comment type="caution">
    <text evidence="7">The sequence shown here is derived from an EMBL/GenBank/DDBJ whole genome shotgun (WGS) entry which is preliminary data.</text>
</comment>
<evidence type="ECO:0000313" key="7">
    <source>
        <dbReference type="EMBL" id="MFC6647197.1"/>
    </source>
</evidence>
<feature type="signal peptide" evidence="6">
    <location>
        <begin position="1"/>
        <end position="28"/>
    </location>
</feature>
<dbReference type="InterPro" id="IPR006710">
    <property type="entry name" value="Glyco_hydro_43"/>
</dbReference>
<organism evidence="7 8">
    <name type="scientific">Granulicella cerasi</name>
    <dbReference type="NCBI Taxonomy" id="741063"/>
    <lineage>
        <taxon>Bacteria</taxon>
        <taxon>Pseudomonadati</taxon>
        <taxon>Acidobacteriota</taxon>
        <taxon>Terriglobia</taxon>
        <taxon>Terriglobales</taxon>
        <taxon>Acidobacteriaceae</taxon>
        <taxon>Granulicella</taxon>
    </lineage>
</organism>
<dbReference type="InterPro" id="IPR051795">
    <property type="entry name" value="Glycosyl_Hydrlase_43"/>
</dbReference>
<dbReference type="PANTHER" id="PTHR42812:SF14">
    <property type="entry name" value="SECRETED PROTEIN"/>
    <property type="match status" value="1"/>
</dbReference>